<dbReference type="GO" id="GO:0005829">
    <property type="term" value="C:cytosol"/>
    <property type="evidence" value="ECO:0007669"/>
    <property type="project" value="TreeGrafter"/>
</dbReference>
<reference evidence="2" key="1">
    <citation type="journal article" date="2015" name="Nature">
        <title>Complex archaea that bridge the gap between prokaryotes and eukaryotes.</title>
        <authorList>
            <person name="Spang A."/>
            <person name="Saw J.H."/>
            <person name="Jorgensen S.L."/>
            <person name="Zaremba-Niedzwiedzka K."/>
            <person name="Martijn J."/>
            <person name="Lind A.E."/>
            <person name="van Eijk R."/>
            <person name="Schleper C."/>
            <person name="Guy L."/>
            <person name="Ettema T.J."/>
        </authorList>
    </citation>
    <scope>NUCLEOTIDE SEQUENCE</scope>
</reference>
<evidence type="ECO:0000259" key="1">
    <source>
        <dbReference type="PROSITE" id="PS51199"/>
    </source>
</evidence>
<dbReference type="AlphaFoldDB" id="A0A0F9G9H2"/>
<feature type="domain" description="SF4 helicase" evidence="1">
    <location>
        <begin position="16"/>
        <end position="215"/>
    </location>
</feature>
<dbReference type="GO" id="GO:0005524">
    <property type="term" value="F:ATP binding"/>
    <property type="evidence" value="ECO:0007669"/>
    <property type="project" value="InterPro"/>
</dbReference>
<gene>
    <name evidence="2" type="ORF">LCGC14_2211090</name>
</gene>
<comment type="caution">
    <text evidence="2">The sequence shown here is derived from an EMBL/GenBank/DDBJ whole genome shotgun (WGS) entry which is preliminary data.</text>
</comment>
<dbReference type="PROSITE" id="PS51199">
    <property type="entry name" value="SF4_HELICASE"/>
    <property type="match status" value="1"/>
</dbReference>
<name>A0A0F9G9H2_9ZZZZ</name>
<sequence>MKMSLYKQVEALYQFADTPVKRVGTGLTGIDDLIVGPAPGEVCMIVGRSYSGKSIVGQNIVYNNADMHSIFFSMEMPYLQALIRLYAMTFNEPAVDIQNALEEGKPGKRFWELVETYPKHVIIDDAALTLESMSAKVAEYDIAFQRRPDFIVVDYLELLGGAKASGEGYLATEVQATMLKDWAKNENMRVFVLHQANKQEPRWLPPTDSSARNGGYTEADFVIGMWQPYLNPKLTHVEMLGLRDTVVSMF</sequence>
<evidence type="ECO:0000313" key="2">
    <source>
        <dbReference type="EMBL" id="KKL59862.1"/>
    </source>
</evidence>
<dbReference type="Pfam" id="PF03796">
    <property type="entry name" value="DnaB_C"/>
    <property type="match status" value="1"/>
</dbReference>
<dbReference type="EMBL" id="LAZR01029343">
    <property type="protein sequence ID" value="KKL59862.1"/>
    <property type="molecule type" value="Genomic_DNA"/>
</dbReference>
<dbReference type="PANTHER" id="PTHR30153:SF2">
    <property type="entry name" value="REPLICATIVE DNA HELICASE"/>
    <property type="match status" value="1"/>
</dbReference>
<dbReference type="InterPro" id="IPR027417">
    <property type="entry name" value="P-loop_NTPase"/>
</dbReference>
<protein>
    <recommendedName>
        <fullName evidence="1">SF4 helicase domain-containing protein</fullName>
    </recommendedName>
</protein>
<dbReference type="GO" id="GO:0003678">
    <property type="term" value="F:DNA helicase activity"/>
    <property type="evidence" value="ECO:0007669"/>
    <property type="project" value="InterPro"/>
</dbReference>
<dbReference type="SUPFAM" id="SSF52540">
    <property type="entry name" value="P-loop containing nucleoside triphosphate hydrolases"/>
    <property type="match status" value="1"/>
</dbReference>
<dbReference type="GO" id="GO:0006260">
    <property type="term" value="P:DNA replication"/>
    <property type="evidence" value="ECO:0007669"/>
    <property type="project" value="InterPro"/>
</dbReference>
<dbReference type="Gene3D" id="3.40.50.300">
    <property type="entry name" value="P-loop containing nucleotide triphosphate hydrolases"/>
    <property type="match status" value="1"/>
</dbReference>
<organism evidence="2">
    <name type="scientific">marine sediment metagenome</name>
    <dbReference type="NCBI Taxonomy" id="412755"/>
    <lineage>
        <taxon>unclassified sequences</taxon>
        <taxon>metagenomes</taxon>
        <taxon>ecological metagenomes</taxon>
    </lineage>
</organism>
<accession>A0A0F9G9H2</accession>
<proteinExistence type="predicted"/>
<dbReference type="InterPro" id="IPR007694">
    <property type="entry name" value="DNA_helicase_DnaB-like_C"/>
</dbReference>
<dbReference type="PANTHER" id="PTHR30153">
    <property type="entry name" value="REPLICATIVE DNA HELICASE DNAB"/>
    <property type="match status" value="1"/>
</dbReference>